<feature type="region of interest" description="Disordered" evidence="1">
    <location>
        <begin position="1"/>
        <end position="25"/>
    </location>
</feature>
<organism evidence="2 3">
    <name type="scientific">Dorcoceras hygrometricum</name>
    <dbReference type="NCBI Taxonomy" id="472368"/>
    <lineage>
        <taxon>Eukaryota</taxon>
        <taxon>Viridiplantae</taxon>
        <taxon>Streptophyta</taxon>
        <taxon>Embryophyta</taxon>
        <taxon>Tracheophyta</taxon>
        <taxon>Spermatophyta</taxon>
        <taxon>Magnoliopsida</taxon>
        <taxon>eudicotyledons</taxon>
        <taxon>Gunneridae</taxon>
        <taxon>Pentapetalae</taxon>
        <taxon>asterids</taxon>
        <taxon>lamiids</taxon>
        <taxon>Lamiales</taxon>
        <taxon>Gesneriaceae</taxon>
        <taxon>Didymocarpoideae</taxon>
        <taxon>Trichosporeae</taxon>
        <taxon>Loxocarpinae</taxon>
        <taxon>Dorcoceras</taxon>
    </lineage>
</organism>
<evidence type="ECO:0000313" key="2">
    <source>
        <dbReference type="EMBL" id="KZV43438.1"/>
    </source>
</evidence>
<evidence type="ECO:0000313" key="3">
    <source>
        <dbReference type="Proteomes" id="UP000250235"/>
    </source>
</evidence>
<accession>A0A2Z7CGD4</accession>
<reference evidence="2 3" key="1">
    <citation type="journal article" date="2015" name="Proc. Natl. Acad. Sci. U.S.A.">
        <title>The resurrection genome of Boea hygrometrica: A blueprint for survival of dehydration.</title>
        <authorList>
            <person name="Xiao L."/>
            <person name="Yang G."/>
            <person name="Zhang L."/>
            <person name="Yang X."/>
            <person name="Zhao S."/>
            <person name="Ji Z."/>
            <person name="Zhou Q."/>
            <person name="Hu M."/>
            <person name="Wang Y."/>
            <person name="Chen M."/>
            <person name="Xu Y."/>
            <person name="Jin H."/>
            <person name="Xiao X."/>
            <person name="Hu G."/>
            <person name="Bao F."/>
            <person name="Hu Y."/>
            <person name="Wan P."/>
            <person name="Li L."/>
            <person name="Deng X."/>
            <person name="Kuang T."/>
            <person name="Xiang C."/>
            <person name="Zhu J.K."/>
            <person name="Oliver M.J."/>
            <person name="He Y."/>
        </authorList>
    </citation>
    <scope>NUCLEOTIDE SEQUENCE [LARGE SCALE GENOMIC DNA]</scope>
    <source>
        <strain evidence="3">cv. XS01</strain>
    </source>
</reference>
<sequence length="67" mass="7941">MASNQLNQTTSQRDTSPRYQQLNKTTHQISQQLMSIITNSWYKALHSKRCRSNLSKRHIFATLYKTR</sequence>
<evidence type="ECO:0000256" key="1">
    <source>
        <dbReference type="SAM" id="MobiDB-lite"/>
    </source>
</evidence>
<protein>
    <submittedName>
        <fullName evidence="2">Uncharacterized protein</fullName>
    </submittedName>
</protein>
<keyword evidence="3" id="KW-1185">Reference proteome</keyword>
<dbReference type="Proteomes" id="UP000250235">
    <property type="component" value="Unassembled WGS sequence"/>
</dbReference>
<dbReference type="AlphaFoldDB" id="A0A2Z7CGD4"/>
<dbReference type="EMBL" id="KQ998116">
    <property type="protein sequence ID" value="KZV43438.1"/>
    <property type="molecule type" value="Genomic_DNA"/>
</dbReference>
<gene>
    <name evidence="2" type="ORF">F511_26271</name>
</gene>
<proteinExistence type="predicted"/>
<name>A0A2Z7CGD4_9LAMI</name>